<feature type="compositionally biased region" description="Pro residues" evidence="1">
    <location>
        <begin position="98"/>
        <end position="160"/>
    </location>
</feature>
<comment type="caution">
    <text evidence="3">The sequence shown here is derived from an EMBL/GenBank/DDBJ whole genome shotgun (WGS) entry which is preliminary data.</text>
</comment>
<keyword evidence="2" id="KW-0732">Signal</keyword>
<feature type="chain" id="PRO_5034852083" evidence="2">
    <location>
        <begin position="17"/>
        <end position="524"/>
    </location>
</feature>
<protein>
    <submittedName>
        <fullName evidence="3">Uncharacterized protein</fullName>
    </submittedName>
</protein>
<dbReference type="OrthoDB" id="10650132at2759"/>
<feature type="compositionally biased region" description="Low complexity" evidence="1">
    <location>
        <begin position="223"/>
        <end position="238"/>
    </location>
</feature>
<reference evidence="3 4" key="1">
    <citation type="journal article" date="2020" name="G3 (Bethesda)">
        <title>Genetic Underpinnings of Host Manipulation by Ophiocordyceps as Revealed by Comparative Transcriptomics.</title>
        <authorList>
            <person name="Will I."/>
            <person name="Das B."/>
            <person name="Trinh T."/>
            <person name="Brachmann A."/>
            <person name="Ohm R.A."/>
            <person name="de Bekker C."/>
        </authorList>
    </citation>
    <scope>NUCLEOTIDE SEQUENCE [LARGE SCALE GENOMIC DNA]</scope>
    <source>
        <strain evidence="3 4">EC05</strain>
    </source>
</reference>
<dbReference type="AlphaFoldDB" id="A0A8H4Q3X0"/>
<feature type="region of interest" description="Disordered" evidence="1">
    <location>
        <begin position="461"/>
        <end position="524"/>
    </location>
</feature>
<keyword evidence="4" id="KW-1185">Reference proteome</keyword>
<evidence type="ECO:0000313" key="3">
    <source>
        <dbReference type="EMBL" id="KAF4584361.1"/>
    </source>
</evidence>
<feature type="signal peptide" evidence="2">
    <location>
        <begin position="1"/>
        <end position="16"/>
    </location>
</feature>
<name>A0A8H4Q3X0_9HYPO</name>
<evidence type="ECO:0000256" key="2">
    <source>
        <dbReference type="SAM" id="SignalP"/>
    </source>
</evidence>
<sequence>MKTLLSFGILLALASASPLQRRAAKHSPDSTIEFAEGCLAGRRGVTRCRENIGVPTMACEDKAESTFGRKLCHAPVKEGLVKIDLDACPQSFADRWPPVAPPSEPPTGPPAGPPEPPAGPPKQPPIGPPEQPPANPPENPPAGPPQEPPAGPPETPPAEPPEPKPEDGLSEENSDYGNGGGQKERSTSTTEAQEQVTSTAAEAQRTGSLQEEQITSSTAYEDQNPPTSTTDSQQPPLQKATTPPADGESKAEDTRANGSEASPVPEAEAKRVLEQVENCQFRFWGDVFVFTNLSSAAAAFPWRLRVEIRRRKRVMRFEMCGPEDQGRVVTTVDGKTVYGMPVGPAVKGPEGTSVLCFNNGLKNITVRHGSVLSSTAVDDAEAQKEGVPTGDCRNMDDCKEDTCRGDDCGRRVVSTGQPGQTASAQPGNPQTPVNLDSSLQPCQSGCFTVTFCLGDRCSAQQPREGVAPPAINNTTTDFRPRTEKVMTQMVEPQTPSSGQPRRQAESWKQAAPPQQQEEGSCYAA</sequence>
<feature type="region of interest" description="Disordered" evidence="1">
    <location>
        <begin position="93"/>
        <end position="266"/>
    </location>
</feature>
<evidence type="ECO:0000313" key="4">
    <source>
        <dbReference type="Proteomes" id="UP000562929"/>
    </source>
</evidence>
<accession>A0A8H4Q3X0</accession>
<proteinExistence type="predicted"/>
<dbReference type="Proteomes" id="UP000562929">
    <property type="component" value="Unassembled WGS sequence"/>
</dbReference>
<dbReference type="EMBL" id="JAACLJ010000006">
    <property type="protein sequence ID" value="KAF4584361.1"/>
    <property type="molecule type" value="Genomic_DNA"/>
</dbReference>
<organism evidence="3 4">
    <name type="scientific">Ophiocordyceps camponoti-floridani</name>
    <dbReference type="NCBI Taxonomy" id="2030778"/>
    <lineage>
        <taxon>Eukaryota</taxon>
        <taxon>Fungi</taxon>
        <taxon>Dikarya</taxon>
        <taxon>Ascomycota</taxon>
        <taxon>Pezizomycotina</taxon>
        <taxon>Sordariomycetes</taxon>
        <taxon>Hypocreomycetidae</taxon>
        <taxon>Hypocreales</taxon>
        <taxon>Ophiocordycipitaceae</taxon>
        <taxon>Ophiocordyceps</taxon>
    </lineage>
</organism>
<evidence type="ECO:0000256" key="1">
    <source>
        <dbReference type="SAM" id="MobiDB-lite"/>
    </source>
</evidence>
<gene>
    <name evidence="3" type="ORF">GQ602_005734</name>
</gene>
<feature type="compositionally biased region" description="Polar residues" evidence="1">
    <location>
        <begin position="187"/>
        <end position="221"/>
    </location>
</feature>
<feature type="region of interest" description="Disordered" evidence="1">
    <location>
        <begin position="414"/>
        <end position="436"/>
    </location>
</feature>
<feature type="compositionally biased region" description="Polar residues" evidence="1">
    <location>
        <begin position="490"/>
        <end position="500"/>
    </location>
</feature>